<evidence type="ECO:0000313" key="2">
    <source>
        <dbReference type="Proteomes" id="UP000269396"/>
    </source>
</evidence>
<dbReference type="Proteomes" id="UP000269396">
    <property type="component" value="Unassembled WGS sequence"/>
</dbReference>
<organism evidence="1 2">
    <name type="scientific">Schistosoma mattheei</name>
    <dbReference type="NCBI Taxonomy" id="31246"/>
    <lineage>
        <taxon>Eukaryota</taxon>
        <taxon>Metazoa</taxon>
        <taxon>Spiralia</taxon>
        <taxon>Lophotrochozoa</taxon>
        <taxon>Platyhelminthes</taxon>
        <taxon>Trematoda</taxon>
        <taxon>Digenea</taxon>
        <taxon>Strigeidida</taxon>
        <taxon>Schistosomatoidea</taxon>
        <taxon>Schistosomatidae</taxon>
        <taxon>Schistosoma</taxon>
    </lineage>
</organism>
<evidence type="ECO:0000313" key="1">
    <source>
        <dbReference type="EMBL" id="VDO81077.1"/>
    </source>
</evidence>
<name>A0A183NI18_9TREM</name>
<proteinExistence type="predicted"/>
<keyword evidence="2" id="KW-1185">Reference proteome</keyword>
<sequence length="165" mass="18733">MSLPYSVELIHVLSEIRYADIVKRFVPDFFLTFFSLKIFLGHLKFTLLSSLEDSVSLPKSSFENSEYFTWNLVKNISPKENSTILKDSVKQFCDSVNGLEYFEDKFVRLAIPTLFSATSQISARCVSENQNSMKSNLNSHPSSGEFKNCNISHLVNSFVVDIPAE</sequence>
<accession>A0A183NI18</accession>
<protein>
    <submittedName>
        <fullName evidence="1">Uncharacterized protein</fullName>
    </submittedName>
</protein>
<dbReference type="EMBL" id="UZAL01002073">
    <property type="protein sequence ID" value="VDO81077.1"/>
    <property type="molecule type" value="Genomic_DNA"/>
</dbReference>
<dbReference type="AlphaFoldDB" id="A0A183NI18"/>
<reference evidence="1 2" key="1">
    <citation type="submission" date="2018-11" db="EMBL/GenBank/DDBJ databases">
        <authorList>
            <consortium name="Pathogen Informatics"/>
        </authorList>
    </citation>
    <scope>NUCLEOTIDE SEQUENCE [LARGE SCALE GENOMIC DNA]</scope>
    <source>
        <strain>Denwood</strain>
        <strain evidence="2">Zambia</strain>
    </source>
</reference>
<gene>
    <name evidence="1" type="ORF">SMTD_LOCUS1754</name>
</gene>